<proteinExistence type="predicted"/>
<keyword evidence="2" id="KW-0472">Membrane</keyword>
<evidence type="ECO:0000256" key="2">
    <source>
        <dbReference type="SAM" id="Phobius"/>
    </source>
</evidence>
<feature type="region of interest" description="Disordered" evidence="1">
    <location>
        <begin position="266"/>
        <end position="290"/>
    </location>
</feature>
<organism evidence="3 4">
    <name type="scientific">Papiine betaherpesvirus 4</name>
    <dbReference type="NCBI Taxonomy" id="2560624"/>
    <lineage>
        <taxon>Viruses</taxon>
        <taxon>Duplodnaviria</taxon>
        <taxon>Heunggongvirae</taxon>
        <taxon>Peploviricota</taxon>
        <taxon>Herviviricetes</taxon>
        <taxon>Herpesvirales</taxon>
        <taxon>Orthoherpesviridae</taxon>
        <taxon>Betaherpesvirinae</taxon>
        <taxon>Cytomegalovirus</taxon>
        <taxon>Cytomegalovirus papiinebeta4</taxon>
    </lineage>
</organism>
<accession>A0A0F7GBB7</accession>
<name>A0A0F7GBB7_9BETA</name>
<evidence type="ECO:0000313" key="4">
    <source>
        <dbReference type="Proteomes" id="UP000171701"/>
    </source>
</evidence>
<evidence type="ECO:0000313" key="3">
    <source>
        <dbReference type="EMBL" id="AKG51632.1"/>
    </source>
</evidence>
<keyword evidence="2" id="KW-1133">Transmembrane helix</keyword>
<reference evidence="3 4" key="2">
    <citation type="journal article" date="2015" name="Genome Announc.">
        <title>Complete Genome Sequences of Mandrillus leucophaeus and Papio ursinus Cytomegaloviruses.</title>
        <authorList>
            <person name="Blewett E.L."/>
            <person name="Sherrod C.J."/>
            <person name="Texier J.R."/>
            <person name="Conrad T.M."/>
            <person name="Dittmer D.P."/>
        </authorList>
    </citation>
    <scope>NUCLEOTIDE SEQUENCE [LARGE SCALE GENOMIC DNA]</scope>
    <source>
        <strain evidence="3">OCOM4-52</strain>
    </source>
</reference>
<keyword evidence="4" id="KW-1185">Reference proteome</keyword>
<reference evidence="3 4" key="1">
    <citation type="journal article" date="2001" name="Arch. Virol.">
        <title>Isolation and characterization of an endogenous cytomegalovirus (BaCMV) from baboons.</title>
        <authorList>
            <person name="Blewett E.L."/>
            <person name="White G."/>
            <person name="Saliki J.T."/>
            <person name="Eberle R."/>
        </authorList>
    </citation>
    <scope>NUCLEOTIDE SEQUENCE [LARGE SCALE GENOMIC DNA]</scope>
    <source>
        <strain evidence="3">OCOM4-52</strain>
    </source>
</reference>
<dbReference type="Proteomes" id="UP000171701">
    <property type="component" value="Segment"/>
</dbReference>
<protein>
    <submittedName>
        <fullName evidence="3">RL11G</fullName>
    </submittedName>
</protein>
<evidence type="ECO:0000256" key="1">
    <source>
        <dbReference type="SAM" id="MobiDB-lite"/>
    </source>
</evidence>
<sequence>MLRSLWYFGYMQTVLAVLANSEPTCNLDCNCNSTCGFLYNVTNAVGYYQNNVTLHTSISHSNHSNMHVGMWIRYNFPAQSYALCSVSGYKVAKEHHDGWCFECNETSLTLCDLDTNQTGSYIFKNLVGLTQHYTVTVVPVPRPPAPKITTITNCSVIFFNEYLWKNASLSYVTTVPPTTTTTTTTTTKPTSTTHRTTAGRTITQTTHTTTPGSSATTWSTNMPKYISKYSKLATFASVSAGLFSFALVVFLLVFLFALFNLKKQGETEASGPPKKSSVKDSCKKKKGRPGEPIYHLITENIQTSTSCVVEKSMFS</sequence>
<feature type="transmembrane region" description="Helical" evidence="2">
    <location>
        <begin position="232"/>
        <end position="259"/>
    </location>
</feature>
<dbReference type="KEGG" id="vg:24284889"/>
<dbReference type="OrthoDB" id="32321at10239"/>
<keyword evidence="2" id="KW-0812">Transmembrane</keyword>
<dbReference type="EMBL" id="KR351281">
    <property type="protein sequence ID" value="AKG51632.1"/>
    <property type="molecule type" value="Genomic_DNA"/>
</dbReference>